<reference evidence="2 3" key="1">
    <citation type="submission" date="2018-10" db="EMBL/GenBank/DDBJ databases">
        <title>Genomic Encyclopedia of Type Strains, Phase IV (KMG-IV): sequencing the most valuable type-strain genomes for metagenomic binning, comparative biology and taxonomic classification.</title>
        <authorList>
            <person name="Goeker M."/>
        </authorList>
    </citation>
    <scope>NUCLEOTIDE SEQUENCE [LARGE SCALE GENOMIC DNA]</scope>
    <source>
        <strain evidence="2 3">DSM 26916</strain>
    </source>
</reference>
<dbReference type="OrthoDB" id="1115105at2"/>
<keyword evidence="3" id="KW-1185">Reference proteome</keyword>
<dbReference type="AlphaFoldDB" id="A0A497XDX7"/>
<name>A0A497XDX7_9PROT</name>
<dbReference type="Pfam" id="PF12680">
    <property type="entry name" value="SnoaL_2"/>
    <property type="match status" value="1"/>
</dbReference>
<evidence type="ECO:0000313" key="3">
    <source>
        <dbReference type="Proteomes" id="UP000268908"/>
    </source>
</evidence>
<gene>
    <name evidence="2" type="ORF">DFR35_1548</name>
</gene>
<proteinExistence type="predicted"/>
<dbReference type="InterPro" id="IPR037401">
    <property type="entry name" value="SnoaL-like"/>
</dbReference>
<dbReference type="Gene3D" id="3.10.450.50">
    <property type="match status" value="1"/>
</dbReference>
<evidence type="ECO:0000259" key="1">
    <source>
        <dbReference type="Pfam" id="PF12680"/>
    </source>
</evidence>
<dbReference type="GO" id="GO:0016853">
    <property type="term" value="F:isomerase activity"/>
    <property type="evidence" value="ECO:0007669"/>
    <property type="project" value="UniProtKB-KW"/>
</dbReference>
<comment type="caution">
    <text evidence="2">The sequence shown here is derived from an EMBL/GenBank/DDBJ whole genome shotgun (WGS) entry which is preliminary data.</text>
</comment>
<dbReference type="RefSeq" id="WP_121241291.1">
    <property type="nucleotide sequence ID" value="NZ_BHVV01000006.1"/>
</dbReference>
<sequence>MTRLDELIAWFETLSPDNLHRVADFYAADAEFKDPFNEVRGPPAIENIFRHMFVQVAEPRFVVTSRFVGSPPVGGAMLLWEFHFRTRAPLPARAMIARGATHLRFDDVGRVTLHRDYWDAAEELYAKLPLLGCLMRGLQRMARA</sequence>
<protein>
    <submittedName>
        <fullName evidence="2">Steroid delta-isomerase</fullName>
    </submittedName>
</protein>
<organism evidence="2 3">
    <name type="scientific">Sulfurisoma sediminicola</name>
    <dbReference type="NCBI Taxonomy" id="1381557"/>
    <lineage>
        <taxon>Bacteria</taxon>
        <taxon>Pseudomonadati</taxon>
        <taxon>Pseudomonadota</taxon>
        <taxon>Betaproteobacteria</taxon>
        <taxon>Nitrosomonadales</taxon>
        <taxon>Sterolibacteriaceae</taxon>
        <taxon>Sulfurisoma</taxon>
    </lineage>
</organism>
<dbReference type="SUPFAM" id="SSF54427">
    <property type="entry name" value="NTF2-like"/>
    <property type="match status" value="1"/>
</dbReference>
<dbReference type="InterPro" id="IPR032710">
    <property type="entry name" value="NTF2-like_dom_sf"/>
</dbReference>
<dbReference type="Proteomes" id="UP000268908">
    <property type="component" value="Unassembled WGS sequence"/>
</dbReference>
<feature type="domain" description="SnoaL-like" evidence="1">
    <location>
        <begin position="9"/>
        <end position="114"/>
    </location>
</feature>
<accession>A0A497XDX7</accession>
<keyword evidence="2" id="KW-0413">Isomerase</keyword>
<evidence type="ECO:0000313" key="2">
    <source>
        <dbReference type="EMBL" id="RLJ64899.1"/>
    </source>
</evidence>
<dbReference type="EMBL" id="RCCI01000005">
    <property type="protein sequence ID" value="RLJ64899.1"/>
    <property type="molecule type" value="Genomic_DNA"/>
</dbReference>